<dbReference type="PANTHER" id="PTHR43585">
    <property type="entry name" value="FUMIPYRROLE BIOSYNTHESIS PROTEIN C"/>
    <property type="match status" value="1"/>
</dbReference>
<dbReference type="GO" id="GO:0005524">
    <property type="term" value="F:ATP binding"/>
    <property type="evidence" value="ECO:0007669"/>
    <property type="project" value="UniProtKB-UniRule"/>
</dbReference>
<dbReference type="OrthoDB" id="9803907at2"/>
<evidence type="ECO:0000256" key="1">
    <source>
        <dbReference type="ARBA" id="ARBA00022598"/>
    </source>
</evidence>
<dbReference type="Proteomes" id="UP000240509">
    <property type="component" value="Unassembled WGS sequence"/>
</dbReference>
<dbReference type="GO" id="GO:0016874">
    <property type="term" value="F:ligase activity"/>
    <property type="evidence" value="ECO:0007669"/>
    <property type="project" value="UniProtKB-KW"/>
</dbReference>
<sequence length="350" mass="39200">MNILITSAARRIDFVRFFQEAYKKLDIRGEVIAADPEYNAPSLQQADISYVIPKHTDPDYVDEILAICRSHDVRGIVPVNDLEISKLAENKEKFSRAGISVFASSPDIVEIIRDKGKYEKHLGNFGVQVPRTFIDLEEAKEAVQRGEASLPFIIKPRNGQASIGIHFANSLDELETAYTFAVNEIKEESIGETAHQKPEDNVIFQETVEGEKFSLDVFNDLNGQYLTTFVRKQLAMRGGDVDRCLTVNEPALLEIGRKIGENLGHTGYINTDVYYDGTGYYVIDMNPRIGGGYSFSHEAGADIPSVILALLAGREVKEEWLTEENDLEFARHDVVAQINKNKAKKVEKSL</sequence>
<dbReference type="RefSeq" id="WP_107583703.1">
    <property type="nucleotide sequence ID" value="NZ_PZJJ01000004.1"/>
</dbReference>
<reference evidence="6 7" key="1">
    <citation type="submission" date="2018-03" db="EMBL/GenBank/DDBJ databases">
        <title>Alkalicoccus saliphilus sp. nov., isolated from a mineral pool.</title>
        <authorList>
            <person name="Zhao B."/>
        </authorList>
    </citation>
    <scope>NUCLEOTIDE SEQUENCE [LARGE SCALE GENOMIC DNA]</scope>
    <source>
        <strain evidence="6 7">6AG</strain>
    </source>
</reference>
<dbReference type="SUPFAM" id="SSF56059">
    <property type="entry name" value="Glutathione synthetase ATP-binding domain-like"/>
    <property type="match status" value="1"/>
</dbReference>
<dbReference type="InterPro" id="IPR048764">
    <property type="entry name" value="PylC_N"/>
</dbReference>
<dbReference type="Pfam" id="PF21360">
    <property type="entry name" value="PylC-like_N"/>
    <property type="match status" value="1"/>
</dbReference>
<gene>
    <name evidence="6" type="ORF">C6Y45_03800</name>
</gene>
<evidence type="ECO:0000313" key="6">
    <source>
        <dbReference type="EMBL" id="PTL39781.1"/>
    </source>
</evidence>
<dbReference type="Gene3D" id="3.40.50.20">
    <property type="match status" value="1"/>
</dbReference>
<evidence type="ECO:0000256" key="4">
    <source>
        <dbReference type="PROSITE-ProRule" id="PRU00409"/>
    </source>
</evidence>
<dbReference type="PANTHER" id="PTHR43585:SF2">
    <property type="entry name" value="ATP-GRASP ENZYME FSQD"/>
    <property type="match status" value="1"/>
</dbReference>
<protein>
    <submittedName>
        <fullName evidence="6">Carbamoyl phosphate synthase-like protein</fullName>
    </submittedName>
</protein>
<keyword evidence="1" id="KW-0436">Ligase</keyword>
<name>A0A2T4U8Q2_9BACI</name>
<dbReference type="EMBL" id="PZJJ01000004">
    <property type="protein sequence ID" value="PTL39781.1"/>
    <property type="molecule type" value="Genomic_DNA"/>
</dbReference>
<dbReference type="NCBIfam" id="NF009404">
    <property type="entry name" value="PRK12767.1-3"/>
    <property type="match status" value="1"/>
</dbReference>
<dbReference type="InterPro" id="IPR052032">
    <property type="entry name" value="ATP-dep_AA_Ligase"/>
</dbReference>
<dbReference type="PROSITE" id="PS50975">
    <property type="entry name" value="ATP_GRASP"/>
    <property type="match status" value="1"/>
</dbReference>
<organism evidence="6 7">
    <name type="scientific">Alkalicoccus saliphilus</name>
    <dbReference type="NCBI Taxonomy" id="200989"/>
    <lineage>
        <taxon>Bacteria</taxon>
        <taxon>Bacillati</taxon>
        <taxon>Bacillota</taxon>
        <taxon>Bacilli</taxon>
        <taxon>Bacillales</taxon>
        <taxon>Bacillaceae</taxon>
        <taxon>Alkalicoccus</taxon>
    </lineage>
</organism>
<proteinExistence type="predicted"/>
<dbReference type="InterPro" id="IPR011761">
    <property type="entry name" value="ATP-grasp"/>
</dbReference>
<dbReference type="Pfam" id="PF15632">
    <property type="entry name" value="ATPgrasp_Ter"/>
    <property type="match status" value="1"/>
</dbReference>
<keyword evidence="2 4" id="KW-0547">Nucleotide-binding</keyword>
<keyword evidence="3 4" id="KW-0067">ATP-binding</keyword>
<comment type="caution">
    <text evidence="6">The sequence shown here is derived from an EMBL/GenBank/DDBJ whole genome shotgun (WGS) entry which is preliminary data.</text>
</comment>
<dbReference type="GO" id="GO:0046872">
    <property type="term" value="F:metal ion binding"/>
    <property type="evidence" value="ECO:0007669"/>
    <property type="project" value="InterPro"/>
</dbReference>
<dbReference type="AlphaFoldDB" id="A0A2T4U8Q2"/>
<evidence type="ECO:0000256" key="3">
    <source>
        <dbReference type="ARBA" id="ARBA00022840"/>
    </source>
</evidence>
<dbReference type="Gene3D" id="3.30.470.20">
    <property type="entry name" value="ATP-grasp fold, B domain"/>
    <property type="match status" value="1"/>
</dbReference>
<evidence type="ECO:0000259" key="5">
    <source>
        <dbReference type="PROSITE" id="PS50975"/>
    </source>
</evidence>
<dbReference type="InterPro" id="IPR013815">
    <property type="entry name" value="ATP_grasp_subdomain_1"/>
</dbReference>
<evidence type="ECO:0000256" key="2">
    <source>
        <dbReference type="ARBA" id="ARBA00022741"/>
    </source>
</evidence>
<evidence type="ECO:0000313" key="7">
    <source>
        <dbReference type="Proteomes" id="UP000240509"/>
    </source>
</evidence>
<feature type="domain" description="ATP-grasp" evidence="5">
    <location>
        <begin position="119"/>
        <end position="312"/>
    </location>
</feature>
<accession>A0A2T4U8Q2</accession>
<keyword evidence="7" id="KW-1185">Reference proteome</keyword>
<dbReference type="Gene3D" id="3.30.1490.20">
    <property type="entry name" value="ATP-grasp fold, A domain"/>
    <property type="match status" value="1"/>
</dbReference>